<evidence type="ECO:0000256" key="2">
    <source>
        <dbReference type="SAM" id="Phobius"/>
    </source>
</evidence>
<keyword evidence="2" id="KW-0812">Transmembrane</keyword>
<comment type="caution">
    <text evidence="3">The sequence shown here is derived from an EMBL/GenBank/DDBJ whole genome shotgun (WGS) entry which is preliminary data.</text>
</comment>
<dbReference type="Proteomes" id="UP000267081">
    <property type="component" value="Unassembled WGS sequence"/>
</dbReference>
<proteinExistence type="predicted"/>
<name>A0A3R9DSH2_9PSEU</name>
<accession>A0A3R9DSH2</accession>
<protein>
    <submittedName>
        <fullName evidence="3">Uncharacterized protein</fullName>
    </submittedName>
</protein>
<reference evidence="3 4" key="1">
    <citation type="submission" date="2018-12" db="EMBL/GenBank/DDBJ databases">
        <title>Amycolatopsis eburnea sp. nov. actinomycete associate with arbuscular mycorrhiza fungal spore.</title>
        <authorList>
            <person name="Lumyong S."/>
            <person name="Chaiya L."/>
        </authorList>
    </citation>
    <scope>NUCLEOTIDE SEQUENCE [LARGE SCALE GENOMIC DNA]</scope>
    <source>
        <strain evidence="3 4">GLM-1</strain>
    </source>
</reference>
<keyword evidence="4" id="KW-1185">Reference proteome</keyword>
<dbReference type="AlphaFoldDB" id="A0A3R9DSH2"/>
<gene>
    <name evidence="3" type="ORF">EIY87_00300</name>
</gene>
<feature type="transmembrane region" description="Helical" evidence="2">
    <location>
        <begin position="51"/>
        <end position="70"/>
    </location>
</feature>
<keyword evidence="2" id="KW-0472">Membrane</keyword>
<dbReference type="RefSeq" id="WP_125305596.1">
    <property type="nucleotide sequence ID" value="NZ_RSEC01000006.1"/>
</dbReference>
<organism evidence="3 4">
    <name type="scientific">Amycolatopsis eburnea</name>
    <dbReference type="NCBI Taxonomy" id="2267691"/>
    <lineage>
        <taxon>Bacteria</taxon>
        <taxon>Bacillati</taxon>
        <taxon>Actinomycetota</taxon>
        <taxon>Actinomycetes</taxon>
        <taxon>Pseudonocardiales</taxon>
        <taxon>Pseudonocardiaceae</taxon>
        <taxon>Amycolatopsis</taxon>
    </lineage>
</organism>
<evidence type="ECO:0000256" key="1">
    <source>
        <dbReference type="SAM" id="MobiDB-lite"/>
    </source>
</evidence>
<feature type="region of interest" description="Disordered" evidence="1">
    <location>
        <begin position="76"/>
        <end position="100"/>
    </location>
</feature>
<feature type="transmembrane region" description="Helical" evidence="2">
    <location>
        <begin position="24"/>
        <end position="45"/>
    </location>
</feature>
<keyword evidence="2" id="KW-1133">Transmembrane helix</keyword>
<evidence type="ECO:0000313" key="4">
    <source>
        <dbReference type="Proteomes" id="UP000267081"/>
    </source>
</evidence>
<dbReference type="OrthoDB" id="4327488at2"/>
<evidence type="ECO:0000313" key="3">
    <source>
        <dbReference type="EMBL" id="RSD26339.1"/>
    </source>
</evidence>
<sequence>MTNSYPRVGVEGDDRQPVERKVKAGTLAATLTAGALSLLGLYVFHGVVPDWVAVLVEMAVTGGLTFVAAYRARHTPRAPQLPPPAVSGPGVLPEDEPPLT</sequence>
<dbReference type="EMBL" id="RSEC01000006">
    <property type="protein sequence ID" value="RSD26339.1"/>
    <property type="molecule type" value="Genomic_DNA"/>
</dbReference>